<dbReference type="PANTHER" id="PTHR46383:SF1">
    <property type="entry name" value="ASPARTATE AMINOTRANSFERASE"/>
    <property type="match status" value="1"/>
</dbReference>
<evidence type="ECO:0000256" key="6">
    <source>
        <dbReference type="RuleBase" id="RU000481"/>
    </source>
</evidence>
<dbReference type="SUPFAM" id="SSF53383">
    <property type="entry name" value="PLP-dependent transferases"/>
    <property type="match status" value="1"/>
</dbReference>
<dbReference type="GO" id="GO:0006520">
    <property type="term" value="P:amino acid metabolic process"/>
    <property type="evidence" value="ECO:0007669"/>
    <property type="project" value="InterPro"/>
</dbReference>
<comment type="similarity">
    <text evidence="2 6">Belongs to the class-I pyridoxal-phosphate-dependent aminotransferase family.</text>
</comment>
<dbReference type="InterPro" id="IPR015424">
    <property type="entry name" value="PyrdxlP-dep_Trfase"/>
</dbReference>
<dbReference type="RefSeq" id="WP_096895041.1">
    <property type="nucleotide sequence ID" value="NZ_BAOS01000027.1"/>
</dbReference>
<evidence type="ECO:0000313" key="9">
    <source>
        <dbReference type="Proteomes" id="UP000218542"/>
    </source>
</evidence>
<name>A0A286U0J4_9BACT</name>
<evidence type="ECO:0000256" key="5">
    <source>
        <dbReference type="ARBA" id="ARBA00022898"/>
    </source>
</evidence>
<keyword evidence="9" id="KW-1185">Reference proteome</keyword>
<evidence type="ECO:0000259" key="7">
    <source>
        <dbReference type="Pfam" id="PF00155"/>
    </source>
</evidence>
<evidence type="ECO:0000256" key="2">
    <source>
        <dbReference type="ARBA" id="ARBA00007441"/>
    </source>
</evidence>
<keyword evidence="3 6" id="KW-0032">Aminotransferase</keyword>
<gene>
    <name evidence="8" type="ORF">SCALIN_C27_0063</name>
</gene>
<dbReference type="GO" id="GO:0030170">
    <property type="term" value="F:pyridoxal phosphate binding"/>
    <property type="evidence" value="ECO:0007669"/>
    <property type="project" value="InterPro"/>
</dbReference>
<dbReference type="PROSITE" id="PS00105">
    <property type="entry name" value="AA_TRANSFER_CLASS_1"/>
    <property type="match status" value="1"/>
</dbReference>
<dbReference type="Proteomes" id="UP000218542">
    <property type="component" value="Unassembled WGS sequence"/>
</dbReference>
<dbReference type="CDD" id="cd00609">
    <property type="entry name" value="AAT_like"/>
    <property type="match status" value="1"/>
</dbReference>
<dbReference type="FunFam" id="3.40.640.10:FF:000033">
    <property type="entry name" value="Aspartate aminotransferase"/>
    <property type="match status" value="1"/>
</dbReference>
<comment type="cofactor">
    <cofactor evidence="1 6">
        <name>pyridoxal 5'-phosphate</name>
        <dbReference type="ChEBI" id="CHEBI:597326"/>
    </cofactor>
</comment>
<accession>A0A286U0J4</accession>
<sequence>MTVSNIIKKIKPSVTLALNSKVKQLKSEGVNVIGFGAGEPDFDTPEEIKNSAIESLKSGFTKYTPTSGIPELKEAICDKLSRENNINYSPQQILVSCGAKQVIFNCLQAICNEGDEVLIPSPYWLSYPEQVTFARGKSVFIESSDENYFKITKDNIERNITEKTKVLIINSPNNPTGSLYKENELYEIVQAAVNAGLYVISDEIYEKIIYDGEKHVSPASFGKEFFEKLITVNGFSKAFSMTGWRIGYAAGPIDIINGATLVQDHSTSGPNSFTQKAAITALQGDENTIVDMVKEFDKRRKYIVERLNNINGITCMLPKGAFYAFPNISGLYNRDICGKKANNSVDMSNLILEKAKVAFVPGLCFGSDIHLRISYATSMENIKEGMDRFEKLLNEGVTYGC</sequence>
<keyword evidence="5" id="KW-0663">Pyridoxal phosphate</keyword>
<feature type="domain" description="Aminotransferase class I/classII large" evidence="7">
    <location>
        <begin position="31"/>
        <end position="389"/>
    </location>
</feature>
<keyword evidence="4 6" id="KW-0808">Transferase</keyword>
<dbReference type="GO" id="GO:0008483">
    <property type="term" value="F:transaminase activity"/>
    <property type="evidence" value="ECO:0007669"/>
    <property type="project" value="UniProtKB-KW"/>
</dbReference>
<dbReference type="InterPro" id="IPR004839">
    <property type="entry name" value="Aminotransferase_I/II_large"/>
</dbReference>
<dbReference type="InterPro" id="IPR050596">
    <property type="entry name" value="AspAT/PAT-like"/>
</dbReference>
<dbReference type="Gene3D" id="3.90.1150.10">
    <property type="entry name" value="Aspartate Aminotransferase, domain 1"/>
    <property type="match status" value="1"/>
</dbReference>
<dbReference type="EMBL" id="BAOS01000027">
    <property type="protein sequence ID" value="GAX61669.1"/>
    <property type="molecule type" value="Genomic_DNA"/>
</dbReference>
<evidence type="ECO:0000256" key="4">
    <source>
        <dbReference type="ARBA" id="ARBA00022679"/>
    </source>
</evidence>
<reference evidence="9" key="1">
    <citation type="journal article" date="2017" name="Environ. Microbiol. Rep.">
        <title>Genetic Diversity of Marine Anaerobic Ammonium-Oxidizing Bacteria as Revealed by Genomic and Proteomic Analyses of 'Candidatus Scalindua japonica'.</title>
        <authorList>
            <person name="Oshiki M."/>
            <person name="Mizuto K."/>
            <person name="Kimura Z."/>
            <person name="Kindaichi T."/>
            <person name="Satoh H."/>
            <person name="Okabe S."/>
        </authorList>
    </citation>
    <scope>NUCLEOTIDE SEQUENCE [LARGE SCALE GENOMIC DNA]</scope>
    <source>
        <strain evidence="9">husup-a2</strain>
    </source>
</reference>
<dbReference type="PRINTS" id="PR00753">
    <property type="entry name" value="ACCSYNTHASE"/>
</dbReference>
<evidence type="ECO:0000313" key="8">
    <source>
        <dbReference type="EMBL" id="GAX61669.1"/>
    </source>
</evidence>
<protein>
    <recommendedName>
        <fullName evidence="6">Aminotransferase</fullName>
        <ecNumber evidence="6">2.6.1.-</ecNumber>
    </recommendedName>
</protein>
<dbReference type="EC" id="2.6.1.-" evidence="6"/>
<organism evidence="8 9">
    <name type="scientific">Candidatus Scalindua japonica</name>
    <dbReference type="NCBI Taxonomy" id="1284222"/>
    <lineage>
        <taxon>Bacteria</taxon>
        <taxon>Pseudomonadati</taxon>
        <taxon>Planctomycetota</taxon>
        <taxon>Candidatus Brocadiia</taxon>
        <taxon>Candidatus Brocadiales</taxon>
        <taxon>Candidatus Scalinduaceae</taxon>
        <taxon>Candidatus Scalindua</taxon>
    </lineage>
</organism>
<dbReference type="InterPro" id="IPR015422">
    <property type="entry name" value="PyrdxlP-dep_Trfase_small"/>
</dbReference>
<dbReference type="AlphaFoldDB" id="A0A286U0J4"/>
<dbReference type="PANTHER" id="PTHR46383">
    <property type="entry name" value="ASPARTATE AMINOTRANSFERASE"/>
    <property type="match status" value="1"/>
</dbReference>
<comment type="caution">
    <text evidence="8">The sequence shown here is derived from an EMBL/GenBank/DDBJ whole genome shotgun (WGS) entry which is preliminary data.</text>
</comment>
<proteinExistence type="inferred from homology"/>
<dbReference type="Gene3D" id="3.40.640.10">
    <property type="entry name" value="Type I PLP-dependent aspartate aminotransferase-like (Major domain)"/>
    <property type="match status" value="1"/>
</dbReference>
<dbReference type="InterPro" id="IPR004838">
    <property type="entry name" value="NHTrfase_class1_PyrdxlP-BS"/>
</dbReference>
<evidence type="ECO:0000256" key="3">
    <source>
        <dbReference type="ARBA" id="ARBA00022576"/>
    </source>
</evidence>
<dbReference type="OrthoDB" id="231967at2"/>
<dbReference type="Pfam" id="PF00155">
    <property type="entry name" value="Aminotran_1_2"/>
    <property type="match status" value="1"/>
</dbReference>
<evidence type="ECO:0000256" key="1">
    <source>
        <dbReference type="ARBA" id="ARBA00001933"/>
    </source>
</evidence>
<dbReference type="InterPro" id="IPR015421">
    <property type="entry name" value="PyrdxlP-dep_Trfase_major"/>
</dbReference>